<dbReference type="Gene3D" id="3.30.70.360">
    <property type="match status" value="1"/>
</dbReference>
<reference evidence="2 3" key="1">
    <citation type="submission" date="2023-07" db="EMBL/GenBank/DDBJ databases">
        <title>The novel representative of Negativicutes class, Anaeroselena agilis gen. nov. sp. nov.</title>
        <authorList>
            <person name="Prokofeva M.I."/>
            <person name="Elcheninov A.G."/>
            <person name="Klyukina A."/>
            <person name="Kublanov I.V."/>
            <person name="Frolov E.N."/>
            <person name="Podosokorskaya O.A."/>
        </authorList>
    </citation>
    <scope>NUCLEOTIDE SEQUENCE [LARGE SCALE GENOMIC DNA]</scope>
    <source>
        <strain evidence="2 3">4137-cl</strain>
    </source>
</reference>
<dbReference type="PANTHER" id="PTHR11014:SF63">
    <property type="entry name" value="METALLOPEPTIDASE, PUTATIVE (AFU_ORTHOLOGUE AFUA_6G09600)-RELATED"/>
    <property type="match status" value="1"/>
</dbReference>
<dbReference type="Pfam" id="PF01546">
    <property type="entry name" value="Peptidase_M20"/>
    <property type="match status" value="1"/>
</dbReference>
<dbReference type="PANTHER" id="PTHR11014">
    <property type="entry name" value="PEPTIDASE M20 FAMILY MEMBER"/>
    <property type="match status" value="1"/>
</dbReference>
<dbReference type="Gene3D" id="3.40.630.10">
    <property type="entry name" value="Zn peptidases"/>
    <property type="match status" value="1"/>
</dbReference>
<dbReference type="RefSeq" id="WP_413782506.1">
    <property type="nucleotide sequence ID" value="NZ_JAUOZS010000001.1"/>
</dbReference>
<evidence type="ECO:0000259" key="1">
    <source>
        <dbReference type="Pfam" id="PF07687"/>
    </source>
</evidence>
<dbReference type="InterPro" id="IPR011650">
    <property type="entry name" value="Peptidase_M20_dimer"/>
</dbReference>
<dbReference type="Proteomes" id="UP001254848">
    <property type="component" value="Unassembled WGS sequence"/>
</dbReference>
<dbReference type="Pfam" id="PF07687">
    <property type="entry name" value="M20_dimer"/>
    <property type="match status" value="1"/>
</dbReference>
<gene>
    <name evidence="2" type="ORF">Q4T40_17165</name>
</gene>
<dbReference type="InterPro" id="IPR002933">
    <property type="entry name" value="Peptidase_M20"/>
</dbReference>
<feature type="domain" description="Peptidase M20 dimerisation" evidence="1">
    <location>
        <begin position="169"/>
        <end position="260"/>
    </location>
</feature>
<protein>
    <submittedName>
        <fullName evidence="2">Amidohydrolase</fullName>
    </submittedName>
</protein>
<organism evidence="2 3">
    <name type="scientific">Anaeroselena agilis</name>
    <dbReference type="NCBI Taxonomy" id="3063788"/>
    <lineage>
        <taxon>Bacteria</taxon>
        <taxon>Bacillati</taxon>
        <taxon>Bacillota</taxon>
        <taxon>Negativicutes</taxon>
        <taxon>Acetonemataceae</taxon>
        <taxon>Anaeroselena</taxon>
    </lineage>
</organism>
<comment type="caution">
    <text evidence="2">The sequence shown here is derived from an EMBL/GenBank/DDBJ whole genome shotgun (WGS) entry which is preliminary data.</text>
</comment>
<evidence type="ECO:0000313" key="2">
    <source>
        <dbReference type="EMBL" id="MDT8902976.1"/>
    </source>
</evidence>
<dbReference type="SUPFAM" id="SSF55031">
    <property type="entry name" value="Bacterial exopeptidase dimerisation domain"/>
    <property type="match status" value="1"/>
</dbReference>
<keyword evidence="3" id="KW-1185">Reference proteome</keyword>
<name>A0ABU3P4B0_9FIRM</name>
<dbReference type="SUPFAM" id="SSF53187">
    <property type="entry name" value="Zn-dependent exopeptidases"/>
    <property type="match status" value="1"/>
</dbReference>
<evidence type="ECO:0000313" key="3">
    <source>
        <dbReference type="Proteomes" id="UP001254848"/>
    </source>
</evidence>
<proteinExistence type="predicted"/>
<dbReference type="InterPro" id="IPR017439">
    <property type="entry name" value="Amidohydrolase"/>
</dbReference>
<dbReference type="NCBIfam" id="TIGR01891">
    <property type="entry name" value="amidohydrolases"/>
    <property type="match status" value="1"/>
</dbReference>
<dbReference type="InterPro" id="IPR036264">
    <property type="entry name" value="Bact_exopeptidase_dim_dom"/>
</dbReference>
<dbReference type="EMBL" id="JAUOZS010000001">
    <property type="protein sequence ID" value="MDT8902976.1"/>
    <property type="molecule type" value="Genomic_DNA"/>
</dbReference>
<sequence>MRRHFRMHPEVGGEEHETQKKILAELAAMGVKARAAGGTGVIADIPGAPGGKTVAMRADIDALPITDEIEQPYRSLNKGICHACGHDGHAAMLLGAAKTFAAMAGELPGNVRLIFQPSEERFPGGAEIMIAAGAMDGVDAVVGAHLWQPLPVGAIGVTNGALMASPDEFTITIQGKGGHGSMPHQTVDSILVASQLVLALRTITGANVDPREQAVLTIGMFKAGEVFNIIPDTAVLKGTVRSFDQSVRDAVFGQMEAYCRGICAASGASYVIDPIFGYPPVVNSPKVTTVIAEAGCEVAGVEVQDVKPLMVGEDFSYYQHKAPGSFFLVGAGNPAKGCIHPHHHPKFDIDEDALGYGAETMVRAVLKLLAR</sequence>
<dbReference type="PIRSF" id="PIRSF005962">
    <property type="entry name" value="Pept_M20D_amidohydro"/>
    <property type="match status" value="1"/>
</dbReference>
<accession>A0ABU3P4B0</accession>